<organism evidence="1 2">
    <name type="scientific">Sphingomonas colocasiae</name>
    <dbReference type="NCBI Taxonomy" id="1848973"/>
    <lineage>
        <taxon>Bacteria</taxon>
        <taxon>Pseudomonadati</taxon>
        <taxon>Pseudomonadota</taxon>
        <taxon>Alphaproteobacteria</taxon>
        <taxon>Sphingomonadales</taxon>
        <taxon>Sphingomonadaceae</taxon>
        <taxon>Sphingomonas</taxon>
    </lineage>
</organism>
<dbReference type="Gene3D" id="3.30.980.10">
    <property type="entry name" value="Threonyl-trna Synthetase, Chain A, domain 2"/>
    <property type="match status" value="1"/>
</dbReference>
<accession>A0ABS7PHQ0</accession>
<proteinExistence type="predicted"/>
<dbReference type="InterPro" id="IPR018163">
    <property type="entry name" value="Thr/Ala-tRNA-synth_IIc_edit"/>
</dbReference>
<dbReference type="PANTHER" id="PTHR43462">
    <property type="entry name" value="ALANYL-TRNA EDITING PROTEIN"/>
    <property type="match status" value="1"/>
</dbReference>
<name>A0ABS7PHQ0_9SPHN</name>
<dbReference type="RefSeq" id="WP_222987928.1">
    <property type="nucleotide sequence ID" value="NZ_JAINVV010000001.1"/>
</dbReference>
<evidence type="ECO:0000313" key="1">
    <source>
        <dbReference type="EMBL" id="MBY8820820.1"/>
    </source>
</evidence>
<dbReference type="Proteomes" id="UP000706039">
    <property type="component" value="Unassembled WGS sequence"/>
</dbReference>
<dbReference type="InterPro" id="IPR051335">
    <property type="entry name" value="Alanyl-tRNA_Editing_Enzymes"/>
</dbReference>
<sequence length="214" mass="22430">MTLKAYLASDALTGTATITAIGTEPAPHIRIDTTLFHPQGGGQRGDRGRIGPARVIDTRHAAEGEVDHFVESVEGLAVGDVIEIAVDPEHRREGARLHSAGHLLADAVQAIRPGLHAVAGHHWKGEARVEFEGAVAIDEAFEDDLAAKIVELVSAGLPVRVVGDPQASRALAIGDFTPVGCGGLHVSSTAELADLNVTAIRSKKGRLRVSYDLG</sequence>
<dbReference type="EMBL" id="JAINVV010000001">
    <property type="protein sequence ID" value="MBY8820820.1"/>
    <property type="molecule type" value="Genomic_DNA"/>
</dbReference>
<dbReference type="Gene3D" id="2.40.30.130">
    <property type="match status" value="1"/>
</dbReference>
<comment type="caution">
    <text evidence="1">The sequence shown here is derived from an EMBL/GenBank/DDBJ whole genome shotgun (WGS) entry which is preliminary data.</text>
</comment>
<evidence type="ECO:0008006" key="3">
    <source>
        <dbReference type="Google" id="ProtNLM"/>
    </source>
</evidence>
<evidence type="ECO:0000313" key="2">
    <source>
        <dbReference type="Proteomes" id="UP000706039"/>
    </source>
</evidence>
<dbReference type="SUPFAM" id="SSF50447">
    <property type="entry name" value="Translation proteins"/>
    <property type="match status" value="1"/>
</dbReference>
<reference evidence="1 2" key="1">
    <citation type="submission" date="2021-08" db="EMBL/GenBank/DDBJ databases">
        <authorList>
            <person name="Tuo L."/>
        </authorList>
    </citation>
    <scope>NUCLEOTIDE SEQUENCE [LARGE SCALE GENOMIC DNA]</scope>
    <source>
        <strain evidence="1 2">JCM 31229</strain>
    </source>
</reference>
<dbReference type="PANTHER" id="PTHR43462:SF2">
    <property type="entry name" value="THREONYL AND ALANYL TRNA SYNTHETASE SECOND ADDITIONAL DOMAIN-CONTAINING PROTEIN"/>
    <property type="match status" value="1"/>
</dbReference>
<dbReference type="SUPFAM" id="SSF55186">
    <property type="entry name" value="ThrRS/AlaRS common domain"/>
    <property type="match status" value="1"/>
</dbReference>
<gene>
    <name evidence="1" type="ORF">K7G82_00865</name>
</gene>
<keyword evidence="2" id="KW-1185">Reference proteome</keyword>
<dbReference type="InterPro" id="IPR009000">
    <property type="entry name" value="Transl_B-barrel_sf"/>
</dbReference>
<protein>
    <recommendedName>
        <fullName evidence="3">Alanyl-tRNA editing protein</fullName>
    </recommendedName>
</protein>